<dbReference type="InterPro" id="IPR000203">
    <property type="entry name" value="GPS"/>
</dbReference>
<evidence type="ECO:0000313" key="12">
    <source>
        <dbReference type="Proteomes" id="UP000008743"/>
    </source>
</evidence>
<evidence type="ECO:0000256" key="9">
    <source>
        <dbReference type="SAM" id="Phobius"/>
    </source>
</evidence>
<proteinExistence type="predicted"/>
<feature type="signal peptide" evidence="10">
    <location>
        <begin position="1"/>
        <end position="20"/>
    </location>
</feature>
<reference evidence="12" key="1">
    <citation type="submission" date="2011-02" db="EMBL/GenBank/DDBJ databases">
        <title>The Genome Sequence of Capsaspora owczarzaki ATCC 30864.</title>
        <authorList>
            <person name="Russ C."/>
            <person name="Cuomo C."/>
            <person name="Burger G."/>
            <person name="Gray M.W."/>
            <person name="Holland P.W.H."/>
            <person name="King N."/>
            <person name="Lang F.B.F."/>
            <person name="Roger A.J."/>
            <person name="Ruiz-Trillo I."/>
            <person name="Young S.K."/>
            <person name="Zeng Q."/>
            <person name="Gargeya S."/>
            <person name="Alvarado L."/>
            <person name="Berlin A."/>
            <person name="Chapman S.B."/>
            <person name="Chen Z."/>
            <person name="Freedman E."/>
            <person name="Gellesch M."/>
            <person name="Goldberg J."/>
            <person name="Griggs A."/>
            <person name="Gujja S."/>
            <person name="Heilman E."/>
            <person name="Heiman D."/>
            <person name="Howarth C."/>
            <person name="Mehta T."/>
            <person name="Neiman D."/>
            <person name="Pearson M."/>
            <person name="Roberts A."/>
            <person name="Saif S."/>
            <person name="Shea T."/>
            <person name="Shenoy N."/>
            <person name="Sisk P."/>
            <person name="Stolte C."/>
            <person name="Sykes S."/>
            <person name="White J."/>
            <person name="Yandava C."/>
            <person name="Haas B."/>
            <person name="Nusbaum C."/>
            <person name="Birren B."/>
        </authorList>
    </citation>
    <scope>NUCLEOTIDE SEQUENCE</scope>
    <source>
        <strain evidence="12">ATCC 30864</strain>
    </source>
</reference>
<dbReference type="OrthoDB" id="1111193at2759"/>
<dbReference type="GO" id="GO:0005615">
    <property type="term" value="C:extracellular space"/>
    <property type="evidence" value="ECO:0007669"/>
    <property type="project" value="TreeGrafter"/>
</dbReference>
<keyword evidence="12" id="KW-1185">Reference proteome</keyword>
<evidence type="ECO:0000256" key="10">
    <source>
        <dbReference type="SAM" id="SignalP"/>
    </source>
</evidence>
<accession>A0A0D2WUD3</accession>
<dbReference type="Proteomes" id="UP000008743">
    <property type="component" value="Unassembled WGS sequence"/>
</dbReference>
<dbReference type="SUPFAM" id="SSF57184">
    <property type="entry name" value="Growth factor receptor domain"/>
    <property type="match status" value="1"/>
</dbReference>
<feature type="transmembrane region" description="Helical" evidence="9">
    <location>
        <begin position="1645"/>
        <end position="1667"/>
    </location>
</feature>
<feature type="region of interest" description="Disordered" evidence="8">
    <location>
        <begin position="471"/>
        <end position="494"/>
    </location>
</feature>
<comment type="subcellular location">
    <subcellularLocation>
        <location evidence="1">Membrane</location>
    </subcellularLocation>
</comment>
<sequence>MRIRIPMLAIVLAISAMVLAAHPLGANAIACSACSTCTSESVSGCPAATTTSIPTGIPVTVELIDLSNTAITSIPNSAFSSFTQLTSISLMNCPITTIGMSAFGANLDALHTLNLAGISVTKFAIGLFSGLSAVTTLHLGSYEEYATGSELQELVASQFNGMSSLRVLDLSDTKLTSVIANAFHGLSSLTFLYLDRTQITSLTPGMFDGLPPNVVVSIHTSSVNSLPANLFQGAPNSISFKLEASALTTIPANAFSGLSNMTLTFTATPTLTMIEPGAFNGVQLFTLRLSNTGLTTLPPGLFQGQTMLSSVYLGQNNFTAFGNTNAPPSTFGNVSDPTVCHSICATCFAAGNDSCCSDNCLYCSSTPLCTVCSTGFTPMNGSCIPLSSASSLAAANASAASTSVATLASVASTSLEPIRATAASASAASASIASASSASLASESTAASSTAQANSTVTASSISTVTPSSKTLTTTASYSPSVSSSPTGSSGNETVPTGPFTCNGNSQHFCGYACPFQNATLCNFMSQRCNFPSGTALSSECTQAITTFCQNNATAAGCCNSTTPLRCNTDRSLCVSNMTTCPLATTMTSGCYDTAFVCPVGTQCAGQLDCGNGVCVPSGSKCPTGSLCAGGYRCGTLGDTCTRTLGQCAPIDRGSSSAVNITNFPNAAIEFPGLNLNTICGQIVADYVLRMRTSCVFSSISVCQTCKPFLDNVVVQAYSTLDACQTEDPDSYTWWANAASTTQSQFAALGCGAATASDNFEVSPGPGFVSVRWSRLKDGNLAPFSYSAEVAPSSNPTARVTSSVRPFILSDASNQTLSAVIRGTFVAGQAYVLRFRTTRGSSVTVSNPYFVTMPVGSNSTFLNFAENWLDYPNAVVYLEAADRLELSSIIGGANVCGGTGSGFCIHGVTTSWSVTGFNASLSTLASLQLDASQLPVATVLTATVTATFYTSTSNVSSSLNKSIDFLVRAPRSDASCIIDGSDSGIFMQDVFSLQCPPSVTDMGRLFFSRPQSSSGTSDGTSFFPKASAQAGLFYIDSLPPGTMLVTIRSSSPFGGQFSQTLVFTVTPPGNLNTDSAAREVVLNQAQSVFNSDQSRSGIALASTLVNAIADAGTGADTSSRREIRSQLITGAVAIVDATQAETADAVTPQDLTDTLGLFFELTRFPNELTTEGLGTALGALRIVAGLLRTVGIEEAAKVNLAATLGSLLRAIPLLQTGNNSPASREFSALAFDVLQRLGSAARANRAPGDVDVIETHDIVIRNENRDSNNLGASPISRTAGANFTVPSYAAGSAPVVGVEYVHHLNNPFAYDNATDEQASDTFSLRLTDADGNEISVGNLDPNNPILIGIPVLRPLVNPNNTLVCMFRNETTGKFSHKGCSVVSNGTDSLLCNCTHLTAFAIFEINPIDFDDVTRHLSERIAERPWLVVFLAAIVFVYLFILLPFAIRNDRRVKRDLLDASSKLGSVLDKEFAQDDAVAEILNISSSGKDDKTPIMPFKERLVLNMKNRHIYLSIFVKRHLDRNFSHVARATVGTTTLLMCMGLNTLIYNQMSFETESLAISIVNGIISTFIIFPLSTLIIELFRHSFRYPTQVRTTMANLESAMELSSISSVGNFGYDEKPVSKPRKRSLADRWSAWRIPHAWQYVAYFLCFVFSATGIFLTVFWAFSETFDDDDIYRMWFISACVSIIQSVLISSTVKVFIMTAILTWVDHCRHRKNRKNSQAK</sequence>
<feature type="chain" id="PRO_5002270189" evidence="10">
    <location>
        <begin position="21"/>
        <end position="1725"/>
    </location>
</feature>
<evidence type="ECO:0000256" key="4">
    <source>
        <dbReference type="ARBA" id="ARBA00022729"/>
    </source>
</evidence>
<evidence type="ECO:0000256" key="2">
    <source>
        <dbReference type="ARBA" id="ARBA00022614"/>
    </source>
</evidence>
<dbReference type="EMBL" id="KE346371">
    <property type="protein sequence ID" value="KJE96260.1"/>
    <property type="molecule type" value="Genomic_DNA"/>
</dbReference>
<dbReference type="SMART" id="SM00369">
    <property type="entry name" value="LRR_TYP"/>
    <property type="match status" value="4"/>
</dbReference>
<keyword evidence="4 10" id="KW-0732">Signal</keyword>
<gene>
    <name evidence="11" type="ORF">CAOG_006609</name>
</gene>
<dbReference type="InterPro" id="IPR001611">
    <property type="entry name" value="Leu-rich_rpt"/>
</dbReference>
<feature type="transmembrane region" description="Helical" evidence="9">
    <location>
        <begin position="1679"/>
        <end position="1710"/>
    </location>
</feature>
<evidence type="ECO:0000256" key="8">
    <source>
        <dbReference type="SAM" id="MobiDB-lite"/>
    </source>
</evidence>
<keyword evidence="2" id="KW-0433">Leucine-rich repeat</keyword>
<dbReference type="InterPro" id="IPR003591">
    <property type="entry name" value="Leu-rich_rpt_typical-subtyp"/>
</dbReference>
<dbReference type="InParanoid" id="A0A0D2WUD3"/>
<evidence type="ECO:0000256" key="6">
    <source>
        <dbReference type="ARBA" id="ARBA00022989"/>
    </source>
</evidence>
<organism evidence="11 12">
    <name type="scientific">Capsaspora owczarzaki (strain ATCC 30864)</name>
    <dbReference type="NCBI Taxonomy" id="595528"/>
    <lineage>
        <taxon>Eukaryota</taxon>
        <taxon>Filasterea</taxon>
        <taxon>Capsaspora</taxon>
    </lineage>
</organism>
<dbReference type="InterPro" id="IPR050328">
    <property type="entry name" value="Dev_Immune_Receptor"/>
</dbReference>
<dbReference type="PANTHER" id="PTHR24373">
    <property type="entry name" value="SLIT RELATED LEUCINE-RICH REPEAT NEURONAL PROTEIN"/>
    <property type="match status" value="1"/>
</dbReference>
<dbReference type="Gene3D" id="3.80.10.10">
    <property type="entry name" value="Ribonuclease Inhibitor"/>
    <property type="match status" value="2"/>
</dbReference>
<dbReference type="SMART" id="SM00303">
    <property type="entry name" value="GPS"/>
    <property type="match status" value="1"/>
</dbReference>
<keyword evidence="5" id="KW-0677">Repeat</keyword>
<feature type="compositionally biased region" description="Low complexity" evidence="8">
    <location>
        <begin position="471"/>
        <end position="491"/>
    </location>
</feature>
<evidence type="ECO:0000256" key="1">
    <source>
        <dbReference type="ARBA" id="ARBA00004370"/>
    </source>
</evidence>
<feature type="transmembrane region" description="Helical" evidence="9">
    <location>
        <begin position="1559"/>
        <end position="1580"/>
    </location>
</feature>
<dbReference type="InterPro" id="IPR046338">
    <property type="entry name" value="GAIN_dom_sf"/>
</dbReference>
<keyword evidence="7 9" id="KW-0472">Membrane</keyword>
<evidence type="ECO:0000256" key="3">
    <source>
        <dbReference type="ARBA" id="ARBA00022692"/>
    </source>
</evidence>
<dbReference type="InterPro" id="IPR032675">
    <property type="entry name" value="LRR_dom_sf"/>
</dbReference>
<protein>
    <submittedName>
        <fullName evidence="11">Uncharacterized protein</fullName>
    </submittedName>
</protein>
<dbReference type="GO" id="GO:0031012">
    <property type="term" value="C:extracellular matrix"/>
    <property type="evidence" value="ECO:0007669"/>
    <property type="project" value="TreeGrafter"/>
</dbReference>
<dbReference type="GO" id="GO:0016020">
    <property type="term" value="C:membrane"/>
    <property type="evidence" value="ECO:0007669"/>
    <property type="project" value="UniProtKB-SubCell"/>
</dbReference>
<keyword evidence="3 9" id="KW-0812">Transmembrane</keyword>
<dbReference type="Gene3D" id="2.60.220.50">
    <property type="match status" value="1"/>
</dbReference>
<evidence type="ECO:0000256" key="5">
    <source>
        <dbReference type="ARBA" id="ARBA00022737"/>
    </source>
</evidence>
<name>A0A0D2WUD3_CAPO3</name>
<feature type="transmembrane region" description="Helical" evidence="9">
    <location>
        <begin position="1527"/>
        <end position="1547"/>
    </location>
</feature>
<dbReference type="PANTHER" id="PTHR24373:SF398">
    <property type="entry name" value="LEUCINE-RICH REPEAT-CONTAINING G-PROTEIN COUPLED RECEPTOR 6"/>
    <property type="match status" value="1"/>
</dbReference>
<dbReference type="InterPro" id="IPR026906">
    <property type="entry name" value="LRR_5"/>
</dbReference>
<dbReference type="Pfam" id="PF13306">
    <property type="entry name" value="LRR_5"/>
    <property type="match status" value="2"/>
</dbReference>
<keyword evidence="6 9" id="KW-1133">Transmembrane helix</keyword>
<evidence type="ECO:0000313" key="11">
    <source>
        <dbReference type="EMBL" id="KJE96260.1"/>
    </source>
</evidence>
<dbReference type="InterPro" id="IPR009030">
    <property type="entry name" value="Growth_fac_rcpt_cys_sf"/>
</dbReference>
<feature type="transmembrane region" description="Helical" evidence="9">
    <location>
        <begin position="1425"/>
        <end position="1446"/>
    </location>
</feature>
<dbReference type="PhylomeDB" id="A0A0D2WUD3"/>
<dbReference type="Pfam" id="PF13855">
    <property type="entry name" value="LRR_8"/>
    <property type="match status" value="1"/>
</dbReference>
<dbReference type="SUPFAM" id="SSF52058">
    <property type="entry name" value="L domain-like"/>
    <property type="match status" value="1"/>
</dbReference>
<evidence type="ECO:0000256" key="7">
    <source>
        <dbReference type="ARBA" id="ARBA00023136"/>
    </source>
</evidence>